<keyword evidence="3" id="KW-1185">Reference proteome</keyword>
<feature type="transmembrane region" description="Helical" evidence="1">
    <location>
        <begin position="244"/>
        <end position="264"/>
    </location>
</feature>
<dbReference type="OrthoDB" id="409989at2759"/>
<keyword evidence="1" id="KW-0472">Membrane</keyword>
<evidence type="ECO:0000313" key="2">
    <source>
        <dbReference type="EMBL" id="OLP97795.1"/>
    </source>
</evidence>
<dbReference type="AlphaFoldDB" id="A0A1Q9DRK4"/>
<reference evidence="2 3" key="1">
    <citation type="submission" date="2016-02" db="EMBL/GenBank/DDBJ databases">
        <title>Genome analysis of coral dinoflagellate symbionts highlights evolutionary adaptations to a symbiotic lifestyle.</title>
        <authorList>
            <person name="Aranda M."/>
            <person name="Li Y."/>
            <person name="Liew Y.J."/>
            <person name="Baumgarten S."/>
            <person name="Simakov O."/>
            <person name="Wilson M."/>
            <person name="Piel J."/>
            <person name="Ashoor H."/>
            <person name="Bougouffa S."/>
            <person name="Bajic V.B."/>
            <person name="Ryu T."/>
            <person name="Ravasi T."/>
            <person name="Bayer T."/>
            <person name="Micklem G."/>
            <person name="Kim H."/>
            <person name="Bhak J."/>
            <person name="Lajeunesse T.C."/>
            <person name="Voolstra C.R."/>
        </authorList>
    </citation>
    <scope>NUCLEOTIDE SEQUENCE [LARGE SCALE GENOMIC DNA]</scope>
    <source>
        <strain evidence="2 3">CCMP2467</strain>
    </source>
</reference>
<evidence type="ECO:0000313" key="3">
    <source>
        <dbReference type="Proteomes" id="UP000186817"/>
    </source>
</evidence>
<feature type="transmembrane region" description="Helical" evidence="1">
    <location>
        <begin position="185"/>
        <end position="209"/>
    </location>
</feature>
<evidence type="ECO:0000256" key="1">
    <source>
        <dbReference type="SAM" id="Phobius"/>
    </source>
</evidence>
<gene>
    <name evidence="2" type="ORF">AK812_SmicGene19831</name>
</gene>
<keyword evidence="1" id="KW-0812">Transmembrane</keyword>
<accession>A0A1Q9DRK4</accession>
<feature type="transmembrane region" description="Helical" evidence="1">
    <location>
        <begin position="325"/>
        <end position="346"/>
    </location>
</feature>
<dbReference type="Proteomes" id="UP000186817">
    <property type="component" value="Unassembled WGS sequence"/>
</dbReference>
<name>A0A1Q9DRK4_SYMMI</name>
<keyword evidence="1" id="KW-1133">Transmembrane helix</keyword>
<sequence length="649" mass="72176">MQGLRPRIRSISRDNEADLVALGESQTVTPTRAASKSRDLLSSPLAEVDLGIAGHVRIEAGYDERELNEVLSFNASIYDLTIQYSCLACTGCGEGQDATVLLNLVLFLGLQVGNVFLQMFLLFEIEFLIAFPAMEHARDLYDRFTDHCYGEGLMDSSEDVGVLFQSWDGTAKAELCQFPLTNPTFFFMVILIWTFFLGHELKQTVYFFWHTLRLHRPTEGCVCIVDHQDQSQFVITHMSGLLKFWIALIVFLPKFIIAIVLWYIGARWLTATPGVDNLMLNSLALTFICELDELIFRTCTSENIKACLERTKLPMAPLPAGPSKAGAIETAFTVVGCFALAFLYLTHFQTAIPEYRWDLAGLCRGHHRTVLNLISAHHGKRHCMFLQRRQPVDMSGCASRQVVMIVCCDRTWGLRGLFCRAVQQRTAEVNPLHVSVARFLLDIAGLSQVRPGQVKDVVPQLVEELGFHSTGPFKAGHAVFAMSYLSNDSVELWATTGVCFMDHRGTIFHQATQMCPIAPYWLNPVIAGVQDFNLLLGHGVLGAEAQLVADNTLNPGANASMDITVGECFQPHAGAFMAFRAPPNRVRPAHNGAAMAGSGGSYWSTLSQDPSWAWLSREDSRPVQGTEDETQVLRVCFGVFLDLFSWAIF</sequence>
<protein>
    <submittedName>
        <fullName evidence="2">Uncharacterized protein</fullName>
    </submittedName>
</protein>
<feature type="transmembrane region" description="Helical" evidence="1">
    <location>
        <begin position="100"/>
        <end position="123"/>
    </location>
</feature>
<dbReference type="EMBL" id="LSRX01000421">
    <property type="protein sequence ID" value="OLP97795.1"/>
    <property type="molecule type" value="Genomic_DNA"/>
</dbReference>
<proteinExistence type="predicted"/>
<comment type="caution">
    <text evidence="2">The sequence shown here is derived from an EMBL/GenBank/DDBJ whole genome shotgun (WGS) entry which is preliminary data.</text>
</comment>
<organism evidence="2 3">
    <name type="scientific">Symbiodinium microadriaticum</name>
    <name type="common">Dinoflagellate</name>
    <name type="synonym">Zooxanthella microadriatica</name>
    <dbReference type="NCBI Taxonomy" id="2951"/>
    <lineage>
        <taxon>Eukaryota</taxon>
        <taxon>Sar</taxon>
        <taxon>Alveolata</taxon>
        <taxon>Dinophyceae</taxon>
        <taxon>Suessiales</taxon>
        <taxon>Symbiodiniaceae</taxon>
        <taxon>Symbiodinium</taxon>
    </lineage>
</organism>